<dbReference type="InterPro" id="IPR038766">
    <property type="entry name" value="Membrane_comp_ABC_pdt"/>
</dbReference>
<dbReference type="STRING" id="953739.SVEN_6232"/>
<proteinExistence type="predicted"/>
<evidence type="ECO:0000256" key="6">
    <source>
        <dbReference type="SAM" id="Phobius"/>
    </source>
</evidence>
<feature type="domain" description="ABC3 transporter permease C-terminal" evidence="7">
    <location>
        <begin position="75"/>
        <end position="192"/>
    </location>
</feature>
<evidence type="ECO:0000313" key="9">
    <source>
        <dbReference type="Proteomes" id="UP000006854"/>
    </source>
</evidence>
<organism evidence="8 9">
    <name type="scientific">Streptomyces venezuelae (strain ATCC 10712 / CBS 650.69 / DSM 40230 / JCM 4526 / NBRC 13096 / PD 04745)</name>
    <dbReference type="NCBI Taxonomy" id="953739"/>
    <lineage>
        <taxon>Bacteria</taxon>
        <taxon>Bacillati</taxon>
        <taxon>Actinomycetota</taxon>
        <taxon>Actinomycetes</taxon>
        <taxon>Kitasatosporales</taxon>
        <taxon>Streptomycetaceae</taxon>
        <taxon>Streptomyces</taxon>
    </lineage>
</organism>
<dbReference type="GeneID" id="51866763"/>
<gene>
    <name evidence="8" type="ordered locus">SVEN_6232</name>
</gene>
<dbReference type="HOGENOM" id="CLU_012341_3_0_11"/>
<evidence type="ECO:0000259" key="7">
    <source>
        <dbReference type="Pfam" id="PF02687"/>
    </source>
</evidence>
<reference evidence="8 9" key="1">
    <citation type="journal article" date="2011" name="BMC Genomics">
        <title>Genome-wide analysis of the role of GlnR in Streptomyces venezuelae provides new insights into global nitrogen regulation in actinomycetes.</title>
        <authorList>
            <person name="Pullan S.T."/>
            <person name="Bibb M.J."/>
            <person name="Merrick M."/>
        </authorList>
    </citation>
    <scope>NUCLEOTIDE SEQUENCE [LARGE SCALE GENOMIC DNA]</scope>
    <source>
        <strain evidence="9">ATCC 10712 / CBS 650.69 / DSM 40230 / JCM 4526 / NBRC 13096 / PD 04745</strain>
    </source>
</reference>
<dbReference type="RefSeq" id="WP_015037413.1">
    <property type="nucleotide sequence ID" value="NC_018750.1"/>
</dbReference>
<keyword evidence="9" id="KW-1185">Reference proteome</keyword>
<keyword evidence="4 6" id="KW-1133">Transmembrane helix</keyword>
<name>F2RDM6_STRVP</name>
<feature type="transmembrane region" description="Helical" evidence="6">
    <location>
        <begin position="16"/>
        <end position="37"/>
    </location>
</feature>
<dbReference type="KEGG" id="sve:SVEN_6232"/>
<feature type="domain" description="ABC3 transporter permease C-terminal" evidence="7">
    <location>
        <begin position="431"/>
        <end position="546"/>
    </location>
</feature>
<evidence type="ECO:0000256" key="1">
    <source>
        <dbReference type="ARBA" id="ARBA00004651"/>
    </source>
</evidence>
<keyword evidence="2" id="KW-1003">Cell membrane</keyword>
<evidence type="ECO:0000313" key="8">
    <source>
        <dbReference type="EMBL" id="CCA59518.1"/>
    </source>
</evidence>
<feature type="transmembrane region" description="Helical" evidence="6">
    <location>
        <begin position="427"/>
        <end position="453"/>
    </location>
</feature>
<feature type="transmembrane region" description="Helical" evidence="6">
    <location>
        <begin position="480"/>
        <end position="504"/>
    </location>
</feature>
<feature type="transmembrane region" description="Helical" evidence="6">
    <location>
        <begin position="69"/>
        <end position="95"/>
    </location>
</feature>
<dbReference type="Proteomes" id="UP000006854">
    <property type="component" value="Chromosome"/>
</dbReference>
<evidence type="ECO:0000256" key="2">
    <source>
        <dbReference type="ARBA" id="ARBA00022475"/>
    </source>
</evidence>
<dbReference type="PANTHER" id="PTHR30287:SF1">
    <property type="entry name" value="INNER MEMBRANE PROTEIN"/>
    <property type="match status" value="1"/>
</dbReference>
<accession>F2RDM6</accession>
<dbReference type="eggNOG" id="COG0577">
    <property type="taxonomic scope" value="Bacteria"/>
</dbReference>
<feature type="transmembrane region" description="Helical" evidence="6">
    <location>
        <begin position="116"/>
        <end position="137"/>
    </location>
</feature>
<dbReference type="OrthoDB" id="3223244at2"/>
<dbReference type="PANTHER" id="PTHR30287">
    <property type="entry name" value="MEMBRANE COMPONENT OF PREDICTED ABC SUPERFAMILY METABOLITE UPTAKE TRANSPORTER"/>
    <property type="match status" value="1"/>
</dbReference>
<dbReference type="Pfam" id="PF02687">
    <property type="entry name" value="FtsX"/>
    <property type="match status" value="2"/>
</dbReference>
<dbReference type="AlphaFoldDB" id="F2RDM6"/>
<dbReference type="GO" id="GO:0005886">
    <property type="term" value="C:plasma membrane"/>
    <property type="evidence" value="ECO:0007669"/>
    <property type="project" value="UniProtKB-SubCell"/>
</dbReference>
<feature type="transmembrane region" description="Helical" evidence="6">
    <location>
        <begin position="249"/>
        <end position="271"/>
    </location>
</feature>
<protein>
    <recommendedName>
        <fullName evidence="7">ABC3 transporter permease C-terminal domain-containing protein</fullName>
    </recommendedName>
</protein>
<feature type="transmembrane region" description="Helical" evidence="6">
    <location>
        <begin position="385"/>
        <end position="407"/>
    </location>
</feature>
<feature type="transmembrane region" description="Helical" evidence="6">
    <location>
        <begin position="215"/>
        <end position="237"/>
    </location>
</feature>
<evidence type="ECO:0000256" key="3">
    <source>
        <dbReference type="ARBA" id="ARBA00022692"/>
    </source>
</evidence>
<evidence type="ECO:0000256" key="5">
    <source>
        <dbReference type="ARBA" id="ARBA00023136"/>
    </source>
</evidence>
<feature type="transmembrane region" description="Helical" evidence="6">
    <location>
        <begin position="165"/>
        <end position="187"/>
    </location>
</feature>
<dbReference type="PATRIC" id="fig|953739.5.peg.1439"/>
<sequence length="553" mass="55357">MFGLALQTLRHRKSGFVASFLALFLGAVIVAACGGLMETGIRASAPPPRTGTGHAVVLFSPIEHEATRLVSLSAVFGGIAAMVVVFVVGSTLAVLVQQRMREMALLRAVGSLPGQIRLLVVSETLVIGALATALALAPGHYAGRLMLERFAEGGMVSPEIPYRAGWIPLVTAAGAALLAAVAAAWIASRRAALIRPAAALAESGLQRRWISAPRLVFALLCLAGGTALALVTALVMPGSVAASTAGPTAMLWASGVALVCPGLTGALIAVLRPPLRLLPGPACGLAADNVRARAVRTAGAVTPVMLATGLAAGLLYLQTTTDASARDAARDARTRAAVSAPVAVAPAGLADRTTVHGPAAVTVSTAGAAGRAGSAGAADDRAERVVTVAAAPVAAAPVVAAPVAPVMAAPGGGARAASSGGGSADAWINFLLAGTIIGYAMISLVNTLVVAASERREEFALQRLVGATTGQVMRMMSVEALLVAVMGTVLGSLVAAATLVPFRLALDGRWLPGGPVWIYLAIVGLVTALTVVATLVPVRLALRVPPAGAPAAP</sequence>
<dbReference type="EMBL" id="FR845719">
    <property type="protein sequence ID" value="CCA59518.1"/>
    <property type="molecule type" value="Genomic_DNA"/>
</dbReference>
<evidence type="ECO:0000256" key="4">
    <source>
        <dbReference type="ARBA" id="ARBA00022989"/>
    </source>
</evidence>
<feature type="transmembrane region" description="Helical" evidence="6">
    <location>
        <begin position="516"/>
        <end position="536"/>
    </location>
</feature>
<comment type="subcellular location">
    <subcellularLocation>
        <location evidence="1">Cell membrane</location>
        <topology evidence="1">Multi-pass membrane protein</topology>
    </subcellularLocation>
</comment>
<dbReference type="InterPro" id="IPR003838">
    <property type="entry name" value="ABC3_permease_C"/>
</dbReference>
<keyword evidence="3 6" id="KW-0812">Transmembrane</keyword>
<keyword evidence="5 6" id="KW-0472">Membrane</keyword>